<dbReference type="AlphaFoldDB" id="A0A0A9GSE2"/>
<reference evidence="1" key="1">
    <citation type="submission" date="2014-09" db="EMBL/GenBank/DDBJ databases">
        <authorList>
            <person name="Magalhaes I.L.F."/>
            <person name="Oliveira U."/>
            <person name="Santos F.R."/>
            <person name="Vidigal T.H.D.A."/>
            <person name="Brescovit A.D."/>
            <person name="Santos A.J."/>
        </authorList>
    </citation>
    <scope>NUCLEOTIDE SEQUENCE</scope>
    <source>
        <tissue evidence="1">Shoot tissue taken approximately 20 cm above the soil surface</tissue>
    </source>
</reference>
<organism evidence="1">
    <name type="scientific">Arundo donax</name>
    <name type="common">Giant reed</name>
    <name type="synonym">Donax arundinaceus</name>
    <dbReference type="NCBI Taxonomy" id="35708"/>
    <lineage>
        <taxon>Eukaryota</taxon>
        <taxon>Viridiplantae</taxon>
        <taxon>Streptophyta</taxon>
        <taxon>Embryophyta</taxon>
        <taxon>Tracheophyta</taxon>
        <taxon>Spermatophyta</taxon>
        <taxon>Magnoliopsida</taxon>
        <taxon>Liliopsida</taxon>
        <taxon>Poales</taxon>
        <taxon>Poaceae</taxon>
        <taxon>PACMAD clade</taxon>
        <taxon>Arundinoideae</taxon>
        <taxon>Arundineae</taxon>
        <taxon>Arundo</taxon>
    </lineage>
</organism>
<proteinExistence type="predicted"/>
<protein>
    <submittedName>
        <fullName evidence="1">Uncharacterized protein</fullName>
    </submittedName>
</protein>
<evidence type="ECO:0000313" key="1">
    <source>
        <dbReference type="EMBL" id="JAE26364.1"/>
    </source>
</evidence>
<dbReference type="EMBL" id="GBRH01171532">
    <property type="protein sequence ID" value="JAE26364.1"/>
    <property type="molecule type" value="Transcribed_RNA"/>
</dbReference>
<reference evidence="1" key="2">
    <citation type="journal article" date="2015" name="Data Brief">
        <title>Shoot transcriptome of the giant reed, Arundo donax.</title>
        <authorList>
            <person name="Barrero R.A."/>
            <person name="Guerrero F.D."/>
            <person name="Moolhuijzen P."/>
            <person name="Goolsby J.A."/>
            <person name="Tidwell J."/>
            <person name="Bellgard S.E."/>
            <person name="Bellgard M.I."/>
        </authorList>
    </citation>
    <scope>NUCLEOTIDE SEQUENCE</scope>
    <source>
        <tissue evidence="1">Shoot tissue taken approximately 20 cm above the soil surface</tissue>
    </source>
</reference>
<name>A0A0A9GSE2_ARUDO</name>
<sequence length="62" mass="6868">MATTVRGKTRVGICRPPRRRRSQMPRWSLPGCVLVVAWPASGERTRLPCGRSTAWGCSCPTI</sequence>
<accession>A0A0A9GSE2</accession>